<dbReference type="AlphaFoldDB" id="A0A9N9JRJ9"/>
<gene>
    <name evidence="1" type="ORF">RFULGI_LOCUS16916</name>
</gene>
<proteinExistence type="predicted"/>
<reference evidence="1" key="1">
    <citation type="submission" date="2021-06" db="EMBL/GenBank/DDBJ databases">
        <authorList>
            <person name="Kallberg Y."/>
            <person name="Tangrot J."/>
            <person name="Rosling A."/>
        </authorList>
    </citation>
    <scope>NUCLEOTIDE SEQUENCE</scope>
    <source>
        <strain evidence="1">IN212</strain>
    </source>
</reference>
<feature type="non-terminal residue" evidence="1">
    <location>
        <position position="246"/>
    </location>
</feature>
<evidence type="ECO:0000313" key="1">
    <source>
        <dbReference type="EMBL" id="CAG8792780.1"/>
    </source>
</evidence>
<sequence>EVDEFKLPKNLKNQLKTTITKVNGSLEKLNNQKIDDFIHIIDSKLSIIEEFNEKFNELDSVSWEKSNYKKIKEYSERVKELLKSWKDVNFGSMIDSAPSLFKKLIERISKGEPQELQKDDAIINEKSQQLLHELQSISPNEISLFVEKIDKIEKFEQVLCEWINVYTDYAKIAGKFKQFYEDLNNFKTDINFFDIQEELLNEINNIKESFTKKSAPSDFWENFIHELELNEELVKTFKESEFYAKE</sequence>
<organism evidence="1 2">
    <name type="scientific">Racocetra fulgida</name>
    <dbReference type="NCBI Taxonomy" id="60492"/>
    <lineage>
        <taxon>Eukaryota</taxon>
        <taxon>Fungi</taxon>
        <taxon>Fungi incertae sedis</taxon>
        <taxon>Mucoromycota</taxon>
        <taxon>Glomeromycotina</taxon>
        <taxon>Glomeromycetes</taxon>
        <taxon>Diversisporales</taxon>
        <taxon>Gigasporaceae</taxon>
        <taxon>Racocetra</taxon>
    </lineage>
</organism>
<dbReference type="EMBL" id="CAJVPZ010062977">
    <property type="protein sequence ID" value="CAG8792780.1"/>
    <property type="molecule type" value="Genomic_DNA"/>
</dbReference>
<keyword evidence="2" id="KW-1185">Reference proteome</keyword>
<feature type="non-terminal residue" evidence="1">
    <location>
        <position position="1"/>
    </location>
</feature>
<evidence type="ECO:0000313" key="2">
    <source>
        <dbReference type="Proteomes" id="UP000789396"/>
    </source>
</evidence>
<protein>
    <submittedName>
        <fullName evidence="1">16212_t:CDS:1</fullName>
    </submittedName>
</protein>
<name>A0A9N9JRJ9_9GLOM</name>
<comment type="caution">
    <text evidence="1">The sequence shown here is derived from an EMBL/GenBank/DDBJ whole genome shotgun (WGS) entry which is preliminary data.</text>
</comment>
<dbReference type="Proteomes" id="UP000789396">
    <property type="component" value="Unassembled WGS sequence"/>
</dbReference>
<accession>A0A9N9JRJ9</accession>